<keyword evidence="6 14" id="KW-0812">Transmembrane</keyword>
<dbReference type="GO" id="GO:0015891">
    <property type="term" value="P:siderophore transport"/>
    <property type="evidence" value="ECO:0007669"/>
    <property type="project" value="InterPro"/>
</dbReference>
<reference evidence="19 20" key="1">
    <citation type="submission" date="2017-11" db="EMBL/GenBank/DDBJ databases">
        <title>Reclassification of Bisgaard taxon 7 as Conservatibacter flavescens gen. nov., sp. nov.</title>
        <authorList>
            <person name="Christensen H."/>
        </authorList>
    </citation>
    <scope>NUCLEOTIDE SEQUENCE [LARGE SCALE GENOMIC DNA]</scope>
    <source>
        <strain evidence="19 20">7_4</strain>
    </source>
</reference>
<organism evidence="19 20">
    <name type="scientific">Conservatibacter flavescens</name>
    <dbReference type="NCBI Taxonomy" id="28161"/>
    <lineage>
        <taxon>Bacteria</taxon>
        <taxon>Pseudomonadati</taxon>
        <taxon>Pseudomonadota</taxon>
        <taxon>Gammaproteobacteria</taxon>
        <taxon>Pasteurellales</taxon>
        <taxon>Pasteurellaceae</taxon>
        <taxon>Conservatibacter</taxon>
    </lineage>
</organism>
<comment type="subcellular location">
    <subcellularLocation>
        <location evidence="1 14">Cell outer membrane</location>
        <topology evidence="1 14">Multi-pass membrane protein</topology>
    </subcellularLocation>
</comment>
<dbReference type="Proteomes" id="UP000229329">
    <property type="component" value="Unassembled WGS sequence"/>
</dbReference>
<dbReference type="InterPro" id="IPR012910">
    <property type="entry name" value="Plug_dom"/>
</dbReference>
<feature type="signal peptide" evidence="16">
    <location>
        <begin position="1"/>
        <end position="23"/>
    </location>
</feature>
<dbReference type="InterPro" id="IPR010105">
    <property type="entry name" value="TonB_sidphr_rcpt"/>
</dbReference>
<proteinExistence type="inferred from homology"/>
<gene>
    <name evidence="19" type="ORF">CVP05_05690</name>
</gene>
<evidence type="ECO:0000256" key="12">
    <source>
        <dbReference type="ARBA" id="ARBA00023170"/>
    </source>
</evidence>
<evidence type="ECO:0000256" key="15">
    <source>
        <dbReference type="RuleBase" id="RU003357"/>
    </source>
</evidence>
<evidence type="ECO:0000256" key="10">
    <source>
        <dbReference type="ARBA" id="ARBA00023077"/>
    </source>
</evidence>
<dbReference type="PROSITE" id="PS52016">
    <property type="entry name" value="TONB_DEPENDENT_REC_3"/>
    <property type="match status" value="1"/>
</dbReference>
<dbReference type="Gene3D" id="2.40.170.20">
    <property type="entry name" value="TonB-dependent receptor, beta-barrel domain"/>
    <property type="match status" value="1"/>
</dbReference>
<name>A0A2M8S2X7_9PAST</name>
<evidence type="ECO:0000256" key="1">
    <source>
        <dbReference type="ARBA" id="ARBA00004571"/>
    </source>
</evidence>
<evidence type="ECO:0000256" key="16">
    <source>
        <dbReference type="SAM" id="SignalP"/>
    </source>
</evidence>
<dbReference type="InterPro" id="IPR039426">
    <property type="entry name" value="TonB-dep_rcpt-like"/>
</dbReference>
<keyword evidence="13 14" id="KW-0998">Cell outer membrane</keyword>
<dbReference type="InterPro" id="IPR000531">
    <property type="entry name" value="Beta-barrel_TonB"/>
</dbReference>
<keyword evidence="4 14" id="KW-1134">Transmembrane beta strand</keyword>
<keyword evidence="20" id="KW-1185">Reference proteome</keyword>
<comment type="caution">
    <text evidence="19">The sequence shown here is derived from an EMBL/GenBank/DDBJ whole genome shotgun (WGS) entry which is preliminary data.</text>
</comment>
<evidence type="ECO:0000256" key="5">
    <source>
        <dbReference type="ARBA" id="ARBA00022496"/>
    </source>
</evidence>
<keyword evidence="11 14" id="KW-0472">Membrane</keyword>
<evidence type="ECO:0000256" key="8">
    <source>
        <dbReference type="ARBA" id="ARBA00023004"/>
    </source>
</evidence>
<evidence type="ECO:0000256" key="9">
    <source>
        <dbReference type="ARBA" id="ARBA00023065"/>
    </source>
</evidence>
<feature type="domain" description="TonB-dependent receptor-like beta-barrel" evidence="17">
    <location>
        <begin position="222"/>
        <end position="664"/>
    </location>
</feature>
<protein>
    <submittedName>
        <fullName evidence="19">TonB-dependent siderophore receptor</fullName>
    </submittedName>
</protein>
<evidence type="ECO:0000256" key="4">
    <source>
        <dbReference type="ARBA" id="ARBA00022452"/>
    </source>
</evidence>
<evidence type="ECO:0000313" key="19">
    <source>
        <dbReference type="EMBL" id="PJG85492.1"/>
    </source>
</evidence>
<dbReference type="AlphaFoldDB" id="A0A2M8S2X7"/>
<feature type="chain" id="PRO_5014818690" evidence="16">
    <location>
        <begin position="24"/>
        <end position="694"/>
    </location>
</feature>
<evidence type="ECO:0000259" key="18">
    <source>
        <dbReference type="Pfam" id="PF07715"/>
    </source>
</evidence>
<evidence type="ECO:0000256" key="14">
    <source>
        <dbReference type="PROSITE-ProRule" id="PRU01360"/>
    </source>
</evidence>
<evidence type="ECO:0000256" key="13">
    <source>
        <dbReference type="ARBA" id="ARBA00023237"/>
    </source>
</evidence>
<dbReference type="SUPFAM" id="SSF56935">
    <property type="entry name" value="Porins"/>
    <property type="match status" value="1"/>
</dbReference>
<dbReference type="EMBL" id="PHHA01000010">
    <property type="protein sequence ID" value="PJG85492.1"/>
    <property type="molecule type" value="Genomic_DNA"/>
</dbReference>
<keyword evidence="7 16" id="KW-0732">Signal</keyword>
<keyword evidence="8" id="KW-0408">Iron</keyword>
<dbReference type="InterPro" id="IPR037066">
    <property type="entry name" value="Plug_dom_sf"/>
</dbReference>
<dbReference type="Pfam" id="PF07715">
    <property type="entry name" value="Plug"/>
    <property type="match status" value="1"/>
</dbReference>
<dbReference type="GO" id="GO:0009279">
    <property type="term" value="C:cell outer membrane"/>
    <property type="evidence" value="ECO:0007669"/>
    <property type="project" value="UniProtKB-SubCell"/>
</dbReference>
<dbReference type="GO" id="GO:0038023">
    <property type="term" value="F:signaling receptor activity"/>
    <property type="evidence" value="ECO:0007669"/>
    <property type="project" value="InterPro"/>
</dbReference>
<keyword evidence="9" id="KW-0406">Ion transport</keyword>
<dbReference type="InterPro" id="IPR036942">
    <property type="entry name" value="Beta-barrel_TonB_sf"/>
</dbReference>
<dbReference type="Pfam" id="PF00593">
    <property type="entry name" value="TonB_dep_Rec_b-barrel"/>
    <property type="match status" value="1"/>
</dbReference>
<dbReference type="GO" id="GO:0015344">
    <property type="term" value="F:siderophore uptake transmembrane transporter activity"/>
    <property type="evidence" value="ECO:0007669"/>
    <property type="project" value="TreeGrafter"/>
</dbReference>
<keyword evidence="10 15" id="KW-0798">TonB box</keyword>
<dbReference type="PANTHER" id="PTHR32552">
    <property type="entry name" value="FERRICHROME IRON RECEPTOR-RELATED"/>
    <property type="match status" value="1"/>
</dbReference>
<comment type="similarity">
    <text evidence="2 14 15">Belongs to the TonB-dependent receptor family.</text>
</comment>
<dbReference type="RefSeq" id="WP_100288613.1">
    <property type="nucleotide sequence ID" value="NZ_PHHA01000010.1"/>
</dbReference>
<evidence type="ECO:0000256" key="11">
    <source>
        <dbReference type="ARBA" id="ARBA00023136"/>
    </source>
</evidence>
<evidence type="ECO:0000256" key="3">
    <source>
        <dbReference type="ARBA" id="ARBA00022448"/>
    </source>
</evidence>
<dbReference type="NCBIfam" id="TIGR01783">
    <property type="entry name" value="TonB-siderophor"/>
    <property type="match status" value="1"/>
</dbReference>
<dbReference type="OrthoDB" id="127311at2"/>
<feature type="domain" description="TonB-dependent receptor plug" evidence="18">
    <location>
        <begin position="49"/>
        <end position="146"/>
    </location>
</feature>
<evidence type="ECO:0000259" key="17">
    <source>
        <dbReference type="Pfam" id="PF00593"/>
    </source>
</evidence>
<evidence type="ECO:0000256" key="7">
    <source>
        <dbReference type="ARBA" id="ARBA00022729"/>
    </source>
</evidence>
<dbReference type="PANTHER" id="PTHR32552:SF68">
    <property type="entry name" value="FERRICHROME OUTER MEMBRANE TRANSPORTER_PHAGE RECEPTOR"/>
    <property type="match status" value="1"/>
</dbReference>
<accession>A0A2M8S2X7</accession>
<keyword evidence="3 14" id="KW-0813">Transport</keyword>
<evidence type="ECO:0000256" key="6">
    <source>
        <dbReference type="ARBA" id="ARBA00022692"/>
    </source>
</evidence>
<keyword evidence="5" id="KW-0410">Iron transport</keyword>
<sequence>MKKYFVYSATATAVMLAMQPVFAEQNDTEALDAIEVVGSMNKLEINPFEQAKSVTVMNQAVLQEQHIEKADELGRYQAGFTNQAYGSDTNTNWFRIRGTDATQSIDGTPILQQGFYQPHVETFGLEAVEIIKGADSMTYGAALSGGLINYISKRPHKDQIGQGEVTVFAGNKNQRGVGVDYTGRLNADNSLRYRVVGAYSKTDGDWAGTWNETYYFAPSLTWDISERTQLTLLGSVQKDVGAPSSNFVPMTGSLIRMDGQKVGVHTNLGDPSVDTETNKQYSLGYEFSHKFTDDITFSSNYRYTYIDNYHLGTYVWSYVDPTTYQATRDAVFNDGKATSHSADNRLTWNAKFNEHIDNTLVVGVDYRYQKTDGRYQSYAPFPQPSPVTPSLVNIFNPNYGVGVDTSVMPHVMTKNRQTGFYLQDSVKLFNTVGISAGIRHDRAKSEELNGQSIKKNHTSYSGSIMYYSPMGLNPYFAYSESFRLPSGLSGTQRLYDPQTTQQYEVGVKYLPTWFDGLISVAAYKAKDKGALVSNTNGTGNSVSGDTADRKGIEVQVQGNITDNVSAQLAYTYQTRFDKTTSGNYYNPLYAKHNASVRVAYNFTDGVLSGLTAGAGVRYVGKSKIDGASWVSYKGTKVPSYTVVDLFARYTINENWSAQVNLDNVGNRKYIAACDGSYCYYGEGISGTATVSYKF</sequence>
<dbReference type="CDD" id="cd01347">
    <property type="entry name" value="ligand_gated_channel"/>
    <property type="match status" value="1"/>
</dbReference>
<evidence type="ECO:0000256" key="2">
    <source>
        <dbReference type="ARBA" id="ARBA00009810"/>
    </source>
</evidence>
<evidence type="ECO:0000313" key="20">
    <source>
        <dbReference type="Proteomes" id="UP000229329"/>
    </source>
</evidence>
<keyword evidence="12 19" id="KW-0675">Receptor</keyword>
<dbReference type="Gene3D" id="2.170.130.10">
    <property type="entry name" value="TonB-dependent receptor, plug domain"/>
    <property type="match status" value="1"/>
</dbReference>